<dbReference type="Proteomes" id="UP001271249">
    <property type="component" value="Unassembled WGS sequence"/>
</dbReference>
<name>A0ABU4Z4C0_9HYPH</name>
<sequence>MLFESDDRETEARASHSRRRIPYRSSIRTRIQPDDIAAMTLFLAADDSALCTSQEFIVDGGRI</sequence>
<dbReference type="Pfam" id="PF13561">
    <property type="entry name" value="adh_short_C2"/>
    <property type="match status" value="1"/>
</dbReference>
<comment type="caution">
    <text evidence="1">The sequence shown here is derived from an EMBL/GenBank/DDBJ whole genome shotgun (WGS) entry which is preliminary data.</text>
</comment>
<keyword evidence="2" id="KW-1185">Reference proteome</keyword>
<gene>
    <name evidence="1" type="ORF">RFN29_21110</name>
</gene>
<evidence type="ECO:0000313" key="1">
    <source>
        <dbReference type="EMBL" id="MDX8494071.1"/>
    </source>
</evidence>
<accession>A0ABU4Z4C0</accession>
<dbReference type="Gene3D" id="3.40.50.720">
    <property type="entry name" value="NAD(P)-binding Rossmann-like Domain"/>
    <property type="match status" value="1"/>
</dbReference>
<dbReference type="SUPFAM" id="SSF51735">
    <property type="entry name" value="NAD(P)-binding Rossmann-fold domains"/>
    <property type="match status" value="1"/>
</dbReference>
<dbReference type="InterPro" id="IPR002347">
    <property type="entry name" value="SDR_fam"/>
</dbReference>
<reference evidence="1 2" key="1">
    <citation type="submission" date="2023-08" db="EMBL/GenBank/DDBJ databases">
        <title>Implementing the SeqCode for naming new Mesorhizobium species isolated from Vachellia karroo root nodules.</title>
        <authorList>
            <person name="Van Lill M."/>
        </authorList>
    </citation>
    <scope>NUCLEOTIDE SEQUENCE [LARGE SCALE GENOMIC DNA]</scope>
    <source>
        <strain evidence="1 2">VK22B</strain>
    </source>
</reference>
<dbReference type="RefSeq" id="WP_320227948.1">
    <property type="nucleotide sequence ID" value="NZ_JAVIJB010000022.1"/>
</dbReference>
<organism evidence="1 2">
    <name type="scientific">Mesorhizobium captivum</name>
    <dbReference type="NCBI Taxonomy" id="3072319"/>
    <lineage>
        <taxon>Bacteria</taxon>
        <taxon>Pseudomonadati</taxon>
        <taxon>Pseudomonadota</taxon>
        <taxon>Alphaproteobacteria</taxon>
        <taxon>Hyphomicrobiales</taxon>
        <taxon>Phyllobacteriaceae</taxon>
        <taxon>Mesorhizobium</taxon>
    </lineage>
</organism>
<protein>
    <submittedName>
        <fullName evidence="1">SDR family oxidoreductase</fullName>
    </submittedName>
</protein>
<evidence type="ECO:0000313" key="2">
    <source>
        <dbReference type="Proteomes" id="UP001271249"/>
    </source>
</evidence>
<dbReference type="InterPro" id="IPR036291">
    <property type="entry name" value="NAD(P)-bd_dom_sf"/>
</dbReference>
<proteinExistence type="predicted"/>
<dbReference type="EMBL" id="JAVIJC010000023">
    <property type="protein sequence ID" value="MDX8494071.1"/>
    <property type="molecule type" value="Genomic_DNA"/>
</dbReference>